<keyword evidence="3" id="KW-1185">Reference proteome</keyword>
<dbReference type="AlphaFoldDB" id="A0A397J298"/>
<dbReference type="Proteomes" id="UP000266861">
    <property type="component" value="Unassembled WGS sequence"/>
</dbReference>
<sequence length="88" mass="10032">MSLNFLTSYLKIFELFNDKEDYNVIIECVWLQNNKINGTASKKPSTVSVLTKKTLKRKELDDDELPKHRNSSISSVSTTSYSSSLIDI</sequence>
<organism evidence="2 3">
    <name type="scientific">Diversispora epigaea</name>
    <dbReference type="NCBI Taxonomy" id="1348612"/>
    <lineage>
        <taxon>Eukaryota</taxon>
        <taxon>Fungi</taxon>
        <taxon>Fungi incertae sedis</taxon>
        <taxon>Mucoromycota</taxon>
        <taxon>Glomeromycotina</taxon>
        <taxon>Glomeromycetes</taxon>
        <taxon>Diversisporales</taxon>
        <taxon>Diversisporaceae</taxon>
        <taxon>Diversispora</taxon>
    </lineage>
</organism>
<dbReference type="EMBL" id="PQFF01000130">
    <property type="protein sequence ID" value="RHZ80136.1"/>
    <property type="molecule type" value="Genomic_DNA"/>
</dbReference>
<reference evidence="2 3" key="1">
    <citation type="submission" date="2018-08" db="EMBL/GenBank/DDBJ databases">
        <title>Genome and evolution of the arbuscular mycorrhizal fungus Diversispora epigaea (formerly Glomus versiforme) and its bacterial endosymbionts.</title>
        <authorList>
            <person name="Sun X."/>
            <person name="Fei Z."/>
            <person name="Harrison M."/>
        </authorList>
    </citation>
    <scope>NUCLEOTIDE SEQUENCE [LARGE SCALE GENOMIC DNA]</scope>
    <source>
        <strain evidence="2 3">IT104</strain>
    </source>
</reference>
<name>A0A397J298_9GLOM</name>
<feature type="compositionally biased region" description="Low complexity" evidence="1">
    <location>
        <begin position="71"/>
        <end position="88"/>
    </location>
</feature>
<feature type="region of interest" description="Disordered" evidence="1">
    <location>
        <begin position="60"/>
        <end position="88"/>
    </location>
</feature>
<evidence type="ECO:0000313" key="2">
    <source>
        <dbReference type="EMBL" id="RHZ80136.1"/>
    </source>
</evidence>
<evidence type="ECO:0000313" key="3">
    <source>
        <dbReference type="Proteomes" id="UP000266861"/>
    </source>
</evidence>
<accession>A0A397J298</accession>
<protein>
    <submittedName>
        <fullName evidence="2">Uncharacterized protein</fullName>
    </submittedName>
</protein>
<gene>
    <name evidence="2" type="ORF">Glove_139g127</name>
</gene>
<evidence type="ECO:0000256" key="1">
    <source>
        <dbReference type="SAM" id="MobiDB-lite"/>
    </source>
</evidence>
<proteinExistence type="predicted"/>
<comment type="caution">
    <text evidence="2">The sequence shown here is derived from an EMBL/GenBank/DDBJ whole genome shotgun (WGS) entry which is preliminary data.</text>
</comment>